<keyword evidence="1" id="KW-0732">Signal</keyword>
<dbReference type="Proteomes" id="UP000676169">
    <property type="component" value="Chromosome"/>
</dbReference>
<dbReference type="EMBL" id="CP073100">
    <property type="protein sequence ID" value="QUE50790.1"/>
    <property type="molecule type" value="Genomic_DNA"/>
</dbReference>
<dbReference type="RefSeq" id="WP_211630929.1">
    <property type="nucleotide sequence ID" value="NZ_CP073100.1"/>
</dbReference>
<evidence type="ECO:0008006" key="4">
    <source>
        <dbReference type="Google" id="ProtNLM"/>
    </source>
</evidence>
<protein>
    <recommendedName>
        <fullName evidence="4">PEP-CTERM sorting domain-containing protein</fullName>
    </recommendedName>
</protein>
<evidence type="ECO:0000256" key="1">
    <source>
        <dbReference type="SAM" id="SignalP"/>
    </source>
</evidence>
<feature type="signal peptide" evidence="1">
    <location>
        <begin position="1"/>
        <end position="25"/>
    </location>
</feature>
<reference evidence="2" key="1">
    <citation type="submission" date="2021-04" db="EMBL/GenBank/DDBJ databases">
        <title>Luteolibacter sp. 32A isolated from the skin of an Anderson's salamander (Ambystoma andersonii).</title>
        <authorList>
            <person name="Spergser J."/>
            <person name="Busse H.-J."/>
        </authorList>
    </citation>
    <scope>NUCLEOTIDE SEQUENCE</scope>
    <source>
        <strain evidence="2">32A</strain>
    </source>
</reference>
<sequence>MKLTPAMACAAAAILPLLACSSASGATYWVDGVLDAPPTYLSNPGPVTDQTNNTGWNGVALDEGQTLTLTWSTALFDDGTGQILVDSTLRIFPDLPGSGFDVRLLLSDGSYTDTLTIDATAAVRTLDIQARKYVSRQTFDITDLYSGPLAIKGIEFTNLNPNGTTNDPFSLLSVRSTVPAEPVPEPSGSLLALGGGMLLLGRRRRTC</sequence>
<organism evidence="2 3">
    <name type="scientific">Luteolibacter ambystomatis</name>
    <dbReference type="NCBI Taxonomy" id="2824561"/>
    <lineage>
        <taxon>Bacteria</taxon>
        <taxon>Pseudomonadati</taxon>
        <taxon>Verrucomicrobiota</taxon>
        <taxon>Verrucomicrobiia</taxon>
        <taxon>Verrucomicrobiales</taxon>
        <taxon>Verrucomicrobiaceae</taxon>
        <taxon>Luteolibacter</taxon>
    </lineage>
</organism>
<name>A0A975IZY4_9BACT</name>
<dbReference type="KEGG" id="lamb:KBB96_18250"/>
<accession>A0A975IZY4</accession>
<feature type="chain" id="PRO_5037516614" description="PEP-CTERM sorting domain-containing protein" evidence="1">
    <location>
        <begin position="26"/>
        <end position="207"/>
    </location>
</feature>
<proteinExistence type="predicted"/>
<dbReference type="AlphaFoldDB" id="A0A975IZY4"/>
<gene>
    <name evidence="2" type="ORF">KBB96_18250</name>
</gene>
<evidence type="ECO:0000313" key="2">
    <source>
        <dbReference type="EMBL" id="QUE50790.1"/>
    </source>
</evidence>
<evidence type="ECO:0000313" key="3">
    <source>
        <dbReference type="Proteomes" id="UP000676169"/>
    </source>
</evidence>
<keyword evidence="3" id="KW-1185">Reference proteome</keyword>